<dbReference type="AlphaFoldDB" id="A0A9W4ITX2"/>
<comment type="caution">
    <text evidence="1">The sequence shown here is derived from an EMBL/GenBank/DDBJ whole genome shotgun (WGS) entry which is preliminary data.</text>
</comment>
<proteinExistence type="predicted"/>
<dbReference type="OrthoDB" id="4358152at2759"/>
<evidence type="ECO:0000313" key="1">
    <source>
        <dbReference type="EMBL" id="CAG8342889.1"/>
    </source>
</evidence>
<sequence>MDPFAKLPTEIIWQILESCDDFTSLEGLQQVSPRVEQAFNGSYKTITESILRNCSHASRGLHGYFTLLVSIQSMPFTRAALVGELFSLSEGDARPVSLPATHTLAAVRQTVATAAKIHRTACACLRCLLNRLEAAEPRLPLASSSDVAKWAHGKHAPPKGGQVIQFNVDPPSWIESYRTHRGLWTIELLDEIHNAATKRWMWSVPELNDFIEKTYLKWCDRWGGLEELQTISECLIDLSSSQPIILSRRPCVIIAIPPPNDLMPKACWPLPTVEEDATFNSKWHRAPHFARTGNKMGAYFNMLRGRQNGLGSDPLWYVDFKAFRRLGIPLWDNRRLNQMGILPQPRSGFAPMAGPESESDLYERPRWSYAYTWLSLVKESEGVPRSV</sequence>
<name>A0A9W4ITX2_9EURO</name>
<gene>
    <name evidence="1" type="ORF">PSALAMII_LOCUS2907</name>
</gene>
<reference evidence="1" key="1">
    <citation type="submission" date="2021-07" db="EMBL/GenBank/DDBJ databases">
        <authorList>
            <person name="Branca A.L. A."/>
        </authorList>
    </citation>
    <scope>NUCLEOTIDE SEQUENCE</scope>
</reference>
<accession>A0A9W4ITX2</accession>
<protein>
    <recommendedName>
        <fullName evidence="3">F-box domain-containing protein</fullName>
    </recommendedName>
</protein>
<dbReference type="EMBL" id="CAJVPG010000111">
    <property type="protein sequence ID" value="CAG8342889.1"/>
    <property type="molecule type" value="Genomic_DNA"/>
</dbReference>
<evidence type="ECO:0008006" key="3">
    <source>
        <dbReference type="Google" id="ProtNLM"/>
    </source>
</evidence>
<evidence type="ECO:0000313" key="2">
    <source>
        <dbReference type="Proteomes" id="UP001152649"/>
    </source>
</evidence>
<organism evidence="1 2">
    <name type="scientific">Penicillium salamii</name>
    <dbReference type="NCBI Taxonomy" id="1612424"/>
    <lineage>
        <taxon>Eukaryota</taxon>
        <taxon>Fungi</taxon>
        <taxon>Dikarya</taxon>
        <taxon>Ascomycota</taxon>
        <taxon>Pezizomycotina</taxon>
        <taxon>Eurotiomycetes</taxon>
        <taxon>Eurotiomycetidae</taxon>
        <taxon>Eurotiales</taxon>
        <taxon>Aspergillaceae</taxon>
        <taxon>Penicillium</taxon>
    </lineage>
</organism>
<dbReference type="Proteomes" id="UP001152649">
    <property type="component" value="Unassembled WGS sequence"/>
</dbReference>
<keyword evidence="2" id="KW-1185">Reference proteome</keyword>